<comment type="pathway">
    <text evidence="3">Protein modification; protein glycosylation.</text>
</comment>
<evidence type="ECO:0000256" key="16">
    <source>
        <dbReference type="ARBA" id="ARBA00030350"/>
    </source>
</evidence>
<keyword evidence="8" id="KW-0256">Endoplasmic reticulum</keyword>
<evidence type="ECO:0000256" key="6">
    <source>
        <dbReference type="ARBA" id="ARBA00022679"/>
    </source>
</evidence>
<dbReference type="InterPro" id="IPR045130">
    <property type="entry name" value="OFUT2-like"/>
</dbReference>
<comment type="similarity">
    <text evidence="14">Belongs to the glycosyltransferase 68 family.</text>
</comment>
<feature type="transmembrane region" description="Helical" evidence="18">
    <location>
        <begin position="67"/>
        <end position="85"/>
    </location>
</feature>
<evidence type="ECO:0000256" key="10">
    <source>
        <dbReference type="ARBA" id="ARBA00023136"/>
    </source>
</evidence>
<keyword evidence="10 18" id="KW-0472">Membrane</keyword>
<dbReference type="Gene3D" id="3.40.50.11350">
    <property type="match status" value="1"/>
</dbReference>
<dbReference type="CDD" id="cd11296">
    <property type="entry name" value="O-FucT_like"/>
    <property type="match status" value="1"/>
</dbReference>
<reference evidence="19" key="1">
    <citation type="submission" date="2015-07" db="EMBL/GenBank/DDBJ databases">
        <title>Transcriptome Assembly of Anthurium amnicola.</title>
        <authorList>
            <person name="Suzuki J."/>
        </authorList>
    </citation>
    <scope>NUCLEOTIDE SEQUENCE</scope>
</reference>
<organism evidence="19">
    <name type="scientific">Anthurium amnicola</name>
    <dbReference type="NCBI Taxonomy" id="1678845"/>
    <lineage>
        <taxon>Eukaryota</taxon>
        <taxon>Viridiplantae</taxon>
        <taxon>Streptophyta</taxon>
        <taxon>Embryophyta</taxon>
        <taxon>Tracheophyta</taxon>
        <taxon>Spermatophyta</taxon>
        <taxon>Magnoliopsida</taxon>
        <taxon>Liliopsida</taxon>
        <taxon>Araceae</taxon>
        <taxon>Pothoideae</taxon>
        <taxon>Potheae</taxon>
        <taxon>Anthurium</taxon>
    </lineage>
</organism>
<keyword evidence="5 19" id="KW-0328">Glycosyltransferase</keyword>
<keyword evidence="13" id="KW-0119">Carbohydrate metabolism</keyword>
<evidence type="ECO:0000256" key="3">
    <source>
        <dbReference type="ARBA" id="ARBA00004922"/>
    </source>
</evidence>
<dbReference type="FunFam" id="3.40.50.11350:FF:000005">
    <property type="entry name" value="O-fucosyltransferase family protein"/>
    <property type="match status" value="1"/>
</dbReference>
<keyword evidence="11" id="KW-0325">Glycoprotein</keyword>
<evidence type="ECO:0000256" key="2">
    <source>
        <dbReference type="ARBA" id="ARBA00004240"/>
    </source>
</evidence>
<keyword evidence="9 18" id="KW-1133">Transmembrane helix</keyword>
<dbReference type="PANTHER" id="PTHR13398">
    <property type="entry name" value="GDP-FUCOSE PROTEIN O-FUCOSYLTRANSFERASE 2"/>
    <property type="match status" value="1"/>
</dbReference>
<gene>
    <name evidence="19" type="primary">pad-2_1</name>
    <name evidence="19" type="ORF">g.96228</name>
</gene>
<sequence>MARQPSYSDDDEEEEEEEDHDGQALITPHNETKASPSPPLPRVASFETAQLPPRVPRHRRCRSGKKYFLAVCLPLLLVLLLYFAADVRRLFHAASAVRSGPPVEDPRVREAELRALYLLRNQQLGLLRLWNSTSNSTQISLEGFRSALLEQIKLNRQIQKSLLSSQGPAAGNTSSEEIDDSVDYLLDASGGVDVCRKVGKPVGRRTIEWKPNKDRFLLAICVSGQMSNHLICLQKHMFFAALLGRTLVLPSTKLDYHYDRVIDIDHVNKCLGRKAVILFEEFSEMMKNKMRIDRFICYVASPPCFLDEDHEKKLKALGLSLSKPQAAWPEDAKLKQPKKRLVGDVTSKFSCDDEVLAIGDMFYADVEEEWVMQPGGPIAHQCESLIQPSRLIVLTAERFVQTFLGRNYIALHFRRHGFLKFCNVKEESCFFPIPQAAECILRVVEKANVPVIYLSTDAANSETNLLQSLVVLNDKAIPLVKRLDHNSIEKWDALLYRKHLGGDSQVEAMLDKTICAMSNVFIGSSGSTFTDDIFRLRKDWGSSSVCDENLCRGEKPNYIAEQE</sequence>
<evidence type="ECO:0000256" key="13">
    <source>
        <dbReference type="ARBA" id="ARBA00023277"/>
    </source>
</evidence>
<evidence type="ECO:0000256" key="11">
    <source>
        <dbReference type="ARBA" id="ARBA00023180"/>
    </source>
</evidence>
<dbReference type="GO" id="GO:0006004">
    <property type="term" value="P:fucose metabolic process"/>
    <property type="evidence" value="ECO:0007669"/>
    <property type="project" value="UniProtKB-KW"/>
</dbReference>
<evidence type="ECO:0000256" key="5">
    <source>
        <dbReference type="ARBA" id="ARBA00022676"/>
    </source>
</evidence>
<evidence type="ECO:0000256" key="17">
    <source>
        <dbReference type="SAM" id="MobiDB-lite"/>
    </source>
</evidence>
<evidence type="ECO:0000256" key="9">
    <source>
        <dbReference type="ARBA" id="ARBA00022989"/>
    </source>
</evidence>
<evidence type="ECO:0000256" key="4">
    <source>
        <dbReference type="ARBA" id="ARBA00007737"/>
    </source>
</evidence>
<dbReference type="GO" id="GO:0016020">
    <property type="term" value="C:membrane"/>
    <property type="evidence" value="ECO:0007669"/>
    <property type="project" value="UniProtKB-SubCell"/>
</dbReference>
<keyword evidence="12" id="KW-0294">Fucose metabolism</keyword>
<keyword evidence="7 18" id="KW-0812">Transmembrane</keyword>
<name>A0A1D1XY99_9ARAE</name>
<accession>A0A1D1XY99</accession>
<feature type="region of interest" description="Disordered" evidence="17">
    <location>
        <begin position="1"/>
        <end position="49"/>
    </location>
</feature>
<proteinExistence type="inferred from homology"/>
<keyword evidence="6 19" id="KW-0808">Transferase</keyword>
<evidence type="ECO:0000256" key="15">
    <source>
        <dbReference type="ARBA" id="ARBA00026232"/>
    </source>
</evidence>
<evidence type="ECO:0000256" key="18">
    <source>
        <dbReference type="SAM" id="Phobius"/>
    </source>
</evidence>
<dbReference type="GO" id="GO:0005783">
    <property type="term" value="C:endoplasmic reticulum"/>
    <property type="evidence" value="ECO:0007669"/>
    <property type="project" value="UniProtKB-SubCell"/>
</dbReference>
<evidence type="ECO:0000313" key="19">
    <source>
        <dbReference type="EMBL" id="JAT47373.1"/>
    </source>
</evidence>
<evidence type="ECO:0000256" key="8">
    <source>
        <dbReference type="ARBA" id="ARBA00022824"/>
    </source>
</evidence>
<comment type="similarity">
    <text evidence="4">Belongs to the glycosyltransferase GT106 family.</text>
</comment>
<evidence type="ECO:0000256" key="14">
    <source>
        <dbReference type="ARBA" id="ARBA00025803"/>
    </source>
</evidence>
<dbReference type="EMBL" id="GDJX01020563">
    <property type="protein sequence ID" value="JAT47373.1"/>
    <property type="molecule type" value="Transcribed_RNA"/>
</dbReference>
<dbReference type="AlphaFoldDB" id="A0A1D1XY99"/>
<comment type="subcellular location">
    <subcellularLocation>
        <location evidence="2">Endoplasmic reticulum</location>
    </subcellularLocation>
    <subcellularLocation>
        <location evidence="1">Membrane</location>
        <topology evidence="1">Single-pass membrane protein</topology>
    </subcellularLocation>
</comment>
<evidence type="ECO:0000256" key="7">
    <source>
        <dbReference type="ARBA" id="ARBA00022692"/>
    </source>
</evidence>
<dbReference type="Pfam" id="PF10250">
    <property type="entry name" value="O-FucT"/>
    <property type="match status" value="1"/>
</dbReference>
<dbReference type="PANTHER" id="PTHR13398:SF0">
    <property type="entry name" value="GDP-FUCOSE PROTEIN O-FUCOSYLTRANSFERASE 2"/>
    <property type="match status" value="1"/>
</dbReference>
<dbReference type="InterPro" id="IPR019378">
    <property type="entry name" value="GDP-Fuc_O-FucTrfase"/>
</dbReference>
<protein>
    <recommendedName>
        <fullName evidence="15">GDP-fucose protein O-fucosyltransferase 2</fullName>
    </recommendedName>
    <alternativeName>
        <fullName evidence="16">O-fucosyltransferase family protein</fullName>
    </alternativeName>
</protein>
<dbReference type="GO" id="GO:0046922">
    <property type="term" value="F:peptide-O-fucosyltransferase activity"/>
    <property type="evidence" value="ECO:0007669"/>
    <property type="project" value="InterPro"/>
</dbReference>
<evidence type="ECO:0000256" key="1">
    <source>
        <dbReference type="ARBA" id="ARBA00004167"/>
    </source>
</evidence>
<feature type="compositionally biased region" description="Acidic residues" evidence="17">
    <location>
        <begin position="8"/>
        <end position="20"/>
    </location>
</feature>
<evidence type="ECO:0000256" key="12">
    <source>
        <dbReference type="ARBA" id="ARBA00023253"/>
    </source>
</evidence>